<dbReference type="EMBL" id="JAQLKE010000035">
    <property type="protein sequence ID" value="MDB7085264.1"/>
    <property type="molecule type" value="Genomic_DNA"/>
</dbReference>
<dbReference type="Proteomes" id="UP001211987">
    <property type="component" value="Unassembled WGS sequence"/>
</dbReference>
<gene>
    <name evidence="1" type="ORF">PM738_15775</name>
</gene>
<reference evidence="1" key="1">
    <citation type="submission" date="2023-01" db="EMBL/GenBank/DDBJ databases">
        <title>Human gut microbiome strain richness.</title>
        <authorList>
            <person name="Chen-Liaw A."/>
        </authorList>
    </citation>
    <scope>NUCLEOTIDE SEQUENCE</scope>
    <source>
        <strain evidence="1">1001217st2_G6_1001217B_191108</strain>
    </source>
</reference>
<name>A0A9Q7MM35_9FIRM</name>
<accession>A0A9Q7MM35</accession>
<proteinExistence type="predicted"/>
<dbReference type="RefSeq" id="WP_008792799.1">
    <property type="nucleotide sequence ID" value="NZ_CACRTL010000003.1"/>
</dbReference>
<evidence type="ECO:0000313" key="2">
    <source>
        <dbReference type="Proteomes" id="UP001211987"/>
    </source>
</evidence>
<protein>
    <submittedName>
        <fullName evidence="1">Uncharacterized protein</fullName>
    </submittedName>
</protein>
<sequence>MKIVGVRLKKGIHKPIKDTAKIYYFMCPIKNVGIGDYVLLECDGTDKINIFQVGLIIEEHDNTPENTELYMPFSFVVSGFPVKDFLARCDKVAEMRKRQIKKIDEIIASDPIKYKKRVPKKKPRKKSIKNRLYALTVKCRDNELSEEEKIKVASELLKIYYILMDNKTPREKRSSWMSSVMGCDVDEAKRYIELVRKHPK</sequence>
<comment type="caution">
    <text evidence="1">The sequence shown here is derived from an EMBL/GenBank/DDBJ whole genome shotgun (WGS) entry which is preliminary data.</text>
</comment>
<organism evidence="1 2">
    <name type="scientific">Thomasclavelia ramosa</name>
    <dbReference type="NCBI Taxonomy" id="1547"/>
    <lineage>
        <taxon>Bacteria</taxon>
        <taxon>Bacillati</taxon>
        <taxon>Bacillota</taxon>
        <taxon>Erysipelotrichia</taxon>
        <taxon>Erysipelotrichales</taxon>
        <taxon>Coprobacillaceae</taxon>
        <taxon>Thomasclavelia</taxon>
    </lineage>
</organism>
<dbReference type="AlphaFoldDB" id="A0A9Q7MM35"/>
<evidence type="ECO:0000313" key="1">
    <source>
        <dbReference type="EMBL" id="MDB7085264.1"/>
    </source>
</evidence>